<reference evidence="2" key="1">
    <citation type="submission" date="2016-04" db="EMBL/GenBank/DDBJ databases">
        <title>Draft genome sequence of Paludibacter jiangxiensis strain NM7.</title>
        <authorList>
            <person name="Qiu Y."/>
            <person name="Matsuura N."/>
            <person name="Ohashi A."/>
            <person name="Tourlousse M.D."/>
            <person name="Sekiguchi Y."/>
        </authorList>
    </citation>
    <scope>NUCLEOTIDE SEQUENCE [LARGE SCALE GENOMIC DNA]</scope>
    <source>
        <strain evidence="2">NM7</strain>
    </source>
</reference>
<dbReference type="Proteomes" id="UP000076586">
    <property type="component" value="Unassembled WGS sequence"/>
</dbReference>
<dbReference type="EMBL" id="BDCR01000001">
    <property type="protein sequence ID" value="GAT62142.1"/>
    <property type="molecule type" value="Genomic_DNA"/>
</dbReference>
<dbReference type="AlphaFoldDB" id="A0A170YWW4"/>
<evidence type="ECO:0000313" key="1">
    <source>
        <dbReference type="EMBL" id="GAT62142.1"/>
    </source>
</evidence>
<name>A0A170YWW4_9BACT</name>
<dbReference type="STRING" id="681398.PJIAN_1733"/>
<sequence length="205" mass="23654">MLQTTIFFTVNIAIKYMVDKAVTATVLISLCCLFFGCNSSDNDIKAIWSYEQRQTADPDFRFYPLETKTVGQVTVNDSLTFIKKSLVQPVDTLLKQNSKTLRSLLQMQTLYVRYDMETMRESIAAEIRPLEASQKWLNSMKAKMDNYRNMPSDKVLLRKVECRFEYEIPLTSKKETKDKIYYIHTTSGNVVQAEEKPLTKPASSN</sequence>
<proteinExistence type="predicted"/>
<reference evidence="2" key="2">
    <citation type="journal article" date="2017" name="Genome Announc.">
        <title>Draft genome sequence of Paludibacter jiangxiensis NM7(T), a propionate-producing fermentative bacterium.</title>
        <authorList>
            <person name="Qiu Y.-L."/>
            <person name="Tourlousse D.M."/>
            <person name="Matsuura N."/>
            <person name="Ohashi A."/>
            <person name="Sekiguchi Y."/>
        </authorList>
    </citation>
    <scope>NUCLEOTIDE SEQUENCE [LARGE SCALE GENOMIC DNA]</scope>
    <source>
        <strain evidence="2">NM7</strain>
    </source>
</reference>
<evidence type="ECO:0000313" key="2">
    <source>
        <dbReference type="Proteomes" id="UP000076586"/>
    </source>
</evidence>
<organism evidence="1 2">
    <name type="scientific">Paludibacter jiangxiensis</name>
    <dbReference type="NCBI Taxonomy" id="681398"/>
    <lineage>
        <taxon>Bacteria</taxon>
        <taxon>Pseudomonadati</taxon>
        <taxon>Bacteroidota</taxon>
        <taxon>Bacteroidia</taxon>
        <taxon>Bacteroidales</taxon>
        <taxon>Paludibacteraceae</taxon>
        <taxon>Paludibacter</taxon>
    </lineage>
</organism>
<comment type="caution">
    <text evidence="1">The sequence shown here is derived from an EMBL/GenBank/DDBJ whole genome shotgun (WGS) entry which is preliminary data.</text>
</comment>
<protein>
    <submittedName>
        <fullName evidence="1">Uncharacterized protein</fullName>
    </submittedName>
</protein>
<gene>
    <name evidence="1" type="ORF">PJIAN_1733</name>
</gene>
<accession>A0A170YWW4</accession>
<keyword evidence="2" id="KW-1185">Reference proteome</keyword>